<name>K0SQL8_THAOC</name>
<evidence type="ECO:0000256" key="1">
    <source>
        <dbReference type="ARBA" id="ARBA00004229"/>
    </source>
</evidence>
<dbReference type="Proteomes" id="UP000266841">
    <property type="component" value="Unassembled WGS sequence"/>
</dbReference>
<dbReference type="PANTHER" id="PTHR46132:SF1">
    <property type="entry name" value="DIGALACTOSYLDIACYLGLYCEROL SYNTHASE 2, CHLOROPLASTIC"/>
    <property type="match status" value="1"/>
</dbReference>
<dbReference type="GO" id="GO:0046481">
    <property type="term" value="F:digalactosyldiacylglycerol synthase activity"/>
    <property type="evidence" value="ECO:0007669"/>
    <property type="project" value="InterPro"/>
</dbReference>
<dbReference type="GO" id="GO:0009507">
    <property type="term" value="C:chloroplast"/>
    <property type="evidence" value="ECO:0007669"/>
    <property type="project" value="UniProtKB-SubCell"/>
</dbReference>
<evidence type="ECO:0000256" key="4">
    <source>
        <dbReference type="ARBA" id="ARBA00022528"/>
    </source>
</evidence>
<comment type="subcellular location">
    <subcellularLocation>
        <location evidence="2">Membrane</location>
    </subcellularLocation>
    <subcellularLocation>
        <location evidence="1">Plastid</location>
        <location evidence="1">Chloroplast</location>
    </subcellularLocation>
</comment>
<protein>
    <submittedName>
        <fullName evidence="9">Uncharacterized protein</fullName>
    </submittedName>
</protein>
<dbReference type="PANTHER" id="PTHR46132">
    <property type="entry name" value="DIGALACTOSYLDIACYLGLYCEROL SYNTHASE 2, CHLOROPLASTIC"/>
    <property type="match status" value="1"/>
</dbReference>
<gene>
    <name evidence="9" type="ORF">THAOC_16015</name>
</gene>
<dbReference type="eggNOG" id="ENOG502QQ73">
    <property type="taxonomic scope" value="Eukaryota"/>
</dbReference>
<dbReference type="EMBL" id="AGNL01018310">
    <property type="protein sequence ID" value="EJK63336.1"/>
    <property type="molecule type" value="Genomic_DNA"/>
</dbReference>
<keyword evidence="5" id="KW-0934">Plastid</keyword>
<evidence type="ECO:0000313" key="9">
    <source>
        <dbReference type="EMBL" id="EJK63336.1"/>
    </source>
</evidence>
<reference evidence="9 10" key="1">
    <citation type="journal article" date="2012" name="Genome Biol.">
        <title>Genome and low-iron response of an oceanic diatom adapted to chronic iron limitation.</title>
        <authorList>
            <person name="Lommer M."/>
            <person name="Specht M."/>
            <person name="Roy A.S."/>
            <person name="Kraemer L."/>
            <person name="Andreson R."/>
            <person name="Gutowska M.A."/>
            <person name="Wolf J."/>
            <person name="Bergner S.V."/>
            <person name="Schilhabel M.B."/>
            <person name="Klostermeier U.C."/>
            <person name="Beiko R.G."/>
            <person name="Rosenstiel P."/>
            <person name="Hippler M."/>
            <person name="Laroche J."/>
        </authorList>
    </citation>
    <scope>NUCLEOTIDE SEQUENCE [LARGE SCALE GENOMIC DNA]</scope>
    <source>
        <strain evidence="9 10">CCMP1005</strain>
    </source>
</reference>
<evidence type="ECO:0000313" key="10">
    <source>
        <dbReference type="Proteomes" id="UP000266841"/>
    </source>
</evidence>
<evidence type="ECO:0000256" key="8">
    <source>
        <dbReference type="SAM" id="MobiDB-lite"/>
    </source>
</evidence>
<dbReference type="OrthoDB" id="44480at2759"/>
<evidence type="ECO:0000256" key="2">
    <source>
        <dbReference type="ARBA" id="ARBA00004370"/>
    </source>
</evidence>
<evidence type="ECO:0000256" key="5">
    <source>
        <dbReference type="ARBA" id="ARBA00022640"/>
    </source>
</evidence>
<accession>K0SQL8</accession>
<evidence type="ECO:0000256" key="7">
    <source>
        <dbReference type="ARBA" id="ARBA00023136"/>
    </source>
</evidence>
<evidence type="ECO:0000256" key="6">
    <source>
        <dbReference type="ARBA" id="ARBA00022679"/>
    </source>
</evidence>
<comment type="similarity">
    <text evidence="3">Belongs to the glycosyltransferase group 1 family. Glycosyltransferase 4 subfamily.</text>
</comment>
<organism evidence="9 10">
    <name type="scientific">Thalassiosira oceanica</name>
    <name type="common">Marine diatom</name>
    <dbReference type="NCBI Taxonomy" id="159749"/>
    <lineage>
        <taxon>Eukaryota</taxon>
        <taxon>Sar</taxon>
        <taxon>Stramenopiles</taxon>
        <taxon>Ochrophyta</taxon>
        <taxon>Bacillariophyta</taxon>
        <taxon>Coscinodiscophyceae</taxon>
        <taxon>Thalassiosirophycidae</taxon>
        <taxon>Thalassiosirales</taxon>
        <taxon>Thalassiosiraceae</taxon>
        <taxon>Thalassiosira</taxon>
    </lineage>
</organism>
<keyword evidence="10" id="KW-1185">Reference proteome</keyword>
<comment type="caution">
    <text evidence="9">The sequence shown here is derived from an EMBL/GenBank/DDBJ whole genome shotgun (WGS) entry which is preliminary data.</text>
</comment>
<sequence>MRRSKKDTPRRSPCPGVRAGGVLLREFFPPPPCLRRTAPVALRARFATAVRGRRAVLLPAPSPRPAASVLLLIAPQADWAARPSSSLCCTPWRSAPFLSTQSTWCCGGIHVAGAGGLVSSTMNTPDRRRTRVCVVGLLLLVAQTVASKSKRDASRVVKLNESGHDGSSKDQKIFHNLEENYKASSSVLDAVTKRYQDDLKKRQAQAREDWKRTFEEIKDSNPTGFNNNEKRNSGGKLLERWKQLLDGEYRTPSPSGPVNEDSRRTKPMAPTRFDGGQNWEKQLDKWSDDVTTYLAETESQINELLQPRESSQYDLGNFGVSQKQLANITKGEASAPGTLPIALTALEPNLPPIPKPRPATADDDILPDTNIADKSKNIWIVTTGALPWMTGTAVNPMLRAAYLSTGRKQAGGSVTIMLPWVERPDDQKRIYGEEAKFAGPEDQEQFIRKWLRETANMKDASEELNIRWYTAWQEVLENSLYSMGDIIGLIPVSLLFGYISTSLFYADARNGFTYAGRRVRHMRTRRARAPGENWTSKFKHVVGIIHTNYFVYATEQPAAFIRASFVCMKSPWVAFTDL</sequence>
<keyword evidence="4" id="KW-0150">Chloroplast</keyword>
<dbReference type="AlphaFoldDB" id="K0SQL8"/>
<evidence type="ECO:0000256" key="3">
    <source>
        <dbReference type="ARBA" id="ARBA00009481"/>
    </source>
</evidence>
<proteinExistence type="inferred from homology"/>
<keyword evidence="6" id="KW-0808">Transferase</keyword>
<keyword evidence="7" id="KW-0472">Membrane</keyword>
<dbReference type="InterPro" id="IPR044525">
    <property type="entry name" value="DGDG1/2"/>
</dbReference>
<dbReference type="GO" id="GO:0016020">
    <property type="term" value="C:membrane"/>
    <property type="evidence" value="ECO:0007669"/>
    <property type="project" value="UniProtKB-SubCell"/>
</dbReference>
<feature type="region of interest" description="Disordered" evidence="8">
    <location>
        <begin position="247"/>
        <end position="277"/>
    </location>
</feature>